<proteinExistence type="predicted"/>
<accession>A0A512BV13</accession>
<name>A0A512BV13_9HYPH</name>
<dbReference type="Proteomes" id="UP000321085">
    <property type="component" value="Unassembled WGS sequence"/>
</dbReference>
<comment type="caution">
    <text evidence="2">The sequence shown here is derived from an EMBL/GenBank/DDBJ whole genome shotgun (WGS) entry which is preliminary data.</text>
</comment>
<evidence type="ECO:0000313" key="2">
    <source>
        <dbReference type="EMBL" id="GEO15804.1"/>
    </source>
</evidence>
<organism evidence="2 3">
    <name type="scientific">Microvirga aerophila</name>
    <dbReference type="NCBI Taxonomy" id="670291"/>
    <lineage>
        <taxon>Bacteria</taxon>
        <taxon>Pseudomonadati</taxon>
        <taxon>Pseudomonadota</taxon>
        <taxon>Alphaproteobacteria</taxon>
        <taxon>Hyphomicrobiales</taxon>
        <taxon>Methylobacteriaceae</taxon>
        <taxon>Microvirga</taxon>
    </lineage>
</organism>
<evidence type="ECO:0000313" key="3">
    <source>
        <dbReference type="Proteomes" id="UP000321085"/>
    </source>
</evidence>
<reference evidence="2 3" key="1">
    <citation type="submission" date="2019-07" db="EMBL/GenBank/DDBJ databases">
        <title>Whole genome shotgun sequence of Microvirga aerophila NBRC 106136.</title>
        <authorList>
            <person name="Hosoyama A."/>
            <person name="Uohara A."/>
            <person name="Ohji S."/>
            <person name="Ichikawa N."/>
        </authorList>
    </citation>
    <scope>NUCLEOTIDE SEQUENCE [LARGE SCALE GENOMIC DNA]</scope>
    <source>
        <strain evidence="2 3">NBRC 106136</strain>
    </source>
</reference>
<evidence type="ECO:0000256" key="1">
    <source>
        <dbReference type="SAM" id="MobiDB-lite"/>
    </source>
</evidence>
<sequence>MDDTPSDIEQQRRALQEAIDSAKQAIAQTLDLIERTRPGAPSRGATRTLEPDTTHADSDIAAQGTGSPR</sequence>
<dbReference type="EMBL" id="BJYU01000048">
    <property type="protein sequence ID" value="GEO15804.1"/>
    <property type="molecule type" value="Genomic_DNA"/>
</dbReference>
<protein>
    <submittedName>
        <fullName evidence="2">Uncharacterized protein</fullName>
    </submittedName>
</protein>
<feature type="compositionally biased region" description="Basic and acidic residues" evidence="1">
    <location>
        <begin position="49"/>
        <end position="58"/>
    </location>
</feature>
<keyword evidence="3" id="KW-1185">Reference proteome</keyword>
<gene>
    <name evidence="2" type="ORF">MAE02_35000</name>
</gene>
<dbReference type="AlphaFoldDB" id="A0A512BV13"/>
<feature type="region of interest" description="Disordered" evidence="1">
    <location>
        <begin position="32"/>
        <end position="69"/>
    </location>
</feature>